<protein>
    <submittedName>
        <fullName evidence="1">Uncharacterized protein</fullName>
    </submittedName>
</protein>
<accession>A0A9D9HUN0</accession>
<gene>
    <name evidence="1" type="ORF">IAA73_07680</name>
</gene>
<dbReference type="AlphaFoldDB" id="A0A9D9HUN0"/>
<sequence length="161" mass="18539">MKISQIGIDITERFFEAIDMLKAQGRIRGLQTFTNEYDINRWNLNKVKANPDTSFLKTEWIYYLCKNYNISAEWIILGTGGMLKQGQHEAEPTPCEQNNIDNLIGKSCTVYYKTPKQQRVVSGIVSRIKRNGDEEILFIVRPNKVIAKIDVQTIVSIEQKP</sequence>
<proteinExistence type="predicted"/>
<organism evidence="1 2">
    <name type="scientific">Candidatus Gallipaludibacter merdavium</name>
    <dbReference type="NCBI Taxonomy" id="2840839"/>
    <lineage>
        <taxon>Bacteria</taxon>
        <taxon>Pseudomonadati</taxon>
        <taxon>Bacteroidota</taxon>
        <taxon>Bacteroidia</taxon>
        <taxon>Bacteroidales</taxon>
        <taxon>Candidatus Gallipaludibacter</taxon>
    </lineage>
</organism>
<dbReference type="EMBL" id="JADIMG010000072">
    <property type="protein sequence ID" value="MBO8460193.1"/>
    <property type="molecule type" value="Genomic_DNA"/>
</dbReference>
<evidence type="ECO:0000313" key="2">
    <source>
        <dbReference type="Proteomes" id="UP000823641"/>
    </source>
</evidence>
<reference evidence="1" key="2">
    <citation type="journal article" date="2021" name="PeerJ">
        <title>Extensive microbial diversity within the chicken gut microbiome revealed by metagenomics and culture.</title>
        <authorList>
            <person name="Gilroy R."/>
            <person name="Ravi A."/>
            <person name="Getino M."/>
            <person name="Pursley I."/>
            <person name="Horton D.L."/>
            <person name="Alikhan N.F."/>
            <person name="Baker D."/>
            <person name="Gharbi K."/>
            <person name="Hall N."/>
            <person name="Watson M."/>
            <person name="Adriaenssens E.M."/>
            <person name="Foster-Nyarko E."/>
            <person name="Jarju S."/>
            <person name="Secka A."/>
            <person name="Antonio M."/>
            <person name="Oren A."/>
            <person name="Chaudhuri R.R."/>
            <person name="La Ragione R."/>
            <person name="Hildebrand F."/>
            <person name="Pallen M.J."/>
        </authorList>
    </citation>
    <scope>NUCLEOTIDE SEQUENCE</scope>
    <source>
        <strain evidence="1">G3-3990</strain>
    </source>
</reference>
<dbReference type="Proteomes" id="UP000823641">
    <property type="component" value="Unassembled WGS sequence"/>
</dbReference>
<reference evidence="1" key="1">
    <citation type="submission" date="2020-10" db="EMBL/GenBank/DDBJ databases">
        <authorList>
            <person name="Gilroy R."/>
        </authorList>
    </citation>
    <scope>NUCLEOTIDE SEQUENCE</scope>
    <source>
        <strain evidence="1">G3-3990</strain>
    </source>
</reference>
<comment type="caution">
    <text evidence="1">The sequence shown here is derived from an EMBL/GenBank/DDBJ whole genome shotgun (WGS) entry which is preliminary data.</text>
</comment>
<evidence type="ECO:0000313" key="1">
    <source>
        <dbReference type="EMBL" id="MBO8460193.1"/>
    </source>
</evidence>
<name>A0A9D9HUN0_9BACT</name>